<accession>A0A175JSH4</accession>
<dbReference type="VEuPathDB" id="AmoebaDB:EHI8A_060960"/>
<dbReference type="AlphaFoldDB" id="A0A175JSH4"/>
<dbReference type="eggNOG" id="ENOG502R1B5">
    <property type="taxonomic scope" value="Eukaryota"/>
</dbReference>
<organism evidence="1 2">
    <name type="scientific">Entamoeba histolytica</name>
    <dbReference type="NCBI Taxonomy" id="5759"/>
    <lineage>
        <taxon>Eukaryota</taxon>
        <taxon>Amoebozoa</taxon>
        <taxon>Evosea</taxon>
        <taxon>Archamoebae</taxon>
        <taxon>Mastigamoebida</taxon>
        <taxon>Entamoebidae</taxon>
        <taxon>Entamoeba</taxon>
    </lineage>
</organism>
<dbReference type="EMBL" id="BDEQ01000001">
    <property type="protein sequence ID" value="GAT96378.1"/>
    <property type="molecule type" value="Genomic_DNA"/>
</dbReference>
<dbReference type="VEuPathDB" id="AmoebaDB:EHI7A_058740"/>
<sequence length="563" mass="64336">MDVEGLSSCPSQENNAILKEILSLIKEINGIDINGSMEKFNTVICAIKELQDHCEIVNILKELILSYQKASLPIHTLTDVIDGILDIIKVSAGNKSLYGTSWKLLLKVICEKEKENNKESYCILDTKIKVITRYLLNELNEIGRNGNINQPAFMFLSKVLHSLTKLHSFKIPIKEVNKELSELMLILINDAKENTDEYMITIKTIQAFQFIIDDLNELSFPLQFILLEVISINQYQYLELTLQLLSQTSKITYSFYSSLLQKIYKLLPSLMPNMSQLLHLLNCYLNGNTLTNLFCTRILYLIVCITPVQYRLRIVSKLTNNITFLLTLLLNDQSNDSILSSIYIQHLSNLPGNSNLLRFLRTSRQTQLLVSHITQWKEEELLNILTPNTLEIITKETLLNIHKSLCSTPSFLSSVIQSIIFEYLPERNQTILVSTVEKSIEGMPLINYLGKDDVVQIIQKCSSEGIEGMIRIILFFQYAQFQEASIVKEVGTPFSIPFVQFIKSKPLIVYSIHPQIVITLISNESILKDLEQAIKNARNKVLRNGNGTELWNMFISKITKMTL</sequence>
<dbReference type="Proteomes" id="UP000078387">
    <property type="component" value="Unassembled WGS sequence"/>
</dbReference>
<proteinExistence type="predicted"/>
<reference evidence="1 2" key="1">
    <citation type="submission" date="2016-05" db="EMBL/GenBank/DDBJ databases">
        <title>First whole genome sequencing of Entamoeba histolytica HM1:IMSS-clone-6.</title>
        <authorList>
            <person name="Mukherjee Avik.K."/>
            <person name="Izumyama S."/>
            <person name="Nakada-Tsukui K."/>
            <person name="Nozaki T."/>
        </authorList>
    </citation>
    <scope>NUCLEOTIDE SEQUENCE [LARGE SCALE GENOMIC DNA]</scope>
    <source>
        <strain evidence="1 2">HM1:IMSS clone 6</strain>
    </source>
</reference>
<name>A0A175JSH4_ENTHI</name>
<dbReference type="VEuPathDB" id="AmoebaDB:EHI_095090"/>
<evidence type="ECO:0000313" key="2">
    <source>
        <dbReference type="Proteomes" id="UP000078387"/>
    </source>
</evidence>
<evidence type="ECO:0000313" key="1">
    <source>
        <dbReference type="EMBL" id="GAT96378.1"/>
    </source>
</evidence>
<comment type="caution">
    <text evidence="1">The sequence shown here is derived from an EMBL/GenBank/DDBJ whole genome shotgun (WGS) entry which is preliminary data.</text>
</comment>
<gene>
    <name evidence="1" type="ORF">CL6EHI_095090</name>
</gene>
<dbReference type="VEuPathDB" id="AmoebaDB:EHI5A_146750"/>
<protein>
    <submittedName>
        <fullName evidence="1">Uncharacterized protein</fullName>
    </submittedName>
</protein>
<dbReference type="VEuPathDB" id="AmoebaDB:KM1_113150"/>